<accession>A0ABD1DIV9</accession>
<proteinExistence type="predicted"/>
<protein>
    <submittedName>
        <fullName evidence="2">Uncharacterized protein</fullName>
    </submittedName>
</protein>
<evidence type="ECO:0000313" key="2">
    <source>
        <dbReference type="EMBL" id="KAL1398339.1"/>
    </source>
</evidence>
<keyword evidence="3" id="KW-1185">Reference proteome</keyword>
<dbReference type="EMBL" id="JBEHCU010005929">
    <property type="protein sequence ID" value="KAL1398339.1"/>
    <property type="molecule type" value="Genomic_DNA"/>
</dbReference>
<dbReference type="Proteomes" id="UP001562425">
    <property type="component" value="Unassembled WGS sequence"/>
</dbReference>
<evidence type="ECO:0000256" key="1">
    <source>
        <dbReference type="SAM" id="MobiDB-lite"/>
    </source>
</evidence>
<feature type="compositionally biased region" description="Basic and acidic residues" evidence="1">
    <location>
        <begin position="114"/>
        <end position="144"/>
    </location>
</feature>
<organism evidence="2 3">
    <name type="scientific">Culex pipiens pipiens</name>
    <name type="common">Northern house mosquito</name>
    <dbReference type="NCBI Taxonomy" id="38569"/>
    <lineage>
        <taxon>Eukaryota</taxon>
        <taxon>Metazoa</taxon>
        <taxon>Ecdysozoa</taxon>
        <taxon>Arthropoda</taxon>
        <taxon>Hexapoda</taxon>
        <taxon>Insecta</taxon>
        <taxon>Pterygota</taxon>
        <taxon>Neoptera</taxon>
        <taxon>Endopterygota</taxon>
        <taxon>Diptera</taxon>
        <taxon>Nematocera</taxon>
        <taxon>Culicoidea</taxon>
        <taxon>Culicidae</taxon>
        <taxon>Culicinae</taxon>
        <taxon>Culicini</taxon>
        <taxon>Culex</taxon>
        <taxon>Culex</taxon>
    </lineage>
</organism>
<feature type="region of interest" description="Disordered" evidence="1">
    <location>
        <begin position="113"/>
        <end position="144"/>
    </location>
</feature>
<feature type="compositionally biased region" description="Polar residues" evidence="1">
    <location>
        <begin position="63"/>
        <end position="74"/>
    </location>
</feature>
<feature type="region of interest" description="Disordered" evidence="1">
    <location>
        <begin position="62"/>
        <end position="100"/>
    </location>
</feature>
<comment type="caution">
    <text evidence="2">The sequence shown here is derived from an EMBL/GenBank/DDBJ whole genome shotgun (WGS) entry which is preliminary data.</text>
</comment>
<name>A0ABD1DIV9_CULPP</name>
<dbReference type="AlphaFoldDB" id="A0ABD1DIV9"/>
<sequence>MGVDLGVSSEISSSALAVLRGILVKSLSRENLSLTDQHLLSRKPADRHKSFFFHLLSAGNRDASVQKQTRPSSANKDELQREREERIKQTKERQNEERQRKLEELKAQALAAQKFREQKEEERRRRMEDLRRRENDRRSQVEERRRAIQEAENERRQYILQKNQERDQRMDAKRRNERSSIQFAFGSSTPRMIETSDSGMCSSFWAHRR</sequence>
<evidence type="ECO:0000313" key="3">
    <source>
        <dbReference type="Proteomes" id="UP001562425"/>
    </source>
</evidence>
<feature type="compositionally biased region" description="Basic and acidic residues" evidence="1">
    <location>
        <begin position="75"/>
        <end position="100"/>
    </location>
</feature>
<gene>
    <name evidence="2" type="ORF">pipiens_009054</name>
</gene>
<reference evidence="2 3" key="1">
    <citation type="submission" date="2024-05" db="EMBL/GenBank/DDBJ databases">
        <title>Culex pipiens pipiens assembly and annotation.</title>
        <authorList>
            <person name="Alout H."/>
            <person name="Durand T."/>
        </authorList>
    </citation>
    <scope>NUCLEOTIDE SEQUENCE [LARGE SCALE GENOMIC DNA]</scope>
    <source>
        <strain evidence="2">HA-2024</strain>
        <tissue evidence="2">Whole body</tissue>
    </source>
</reference>